<sequence>MITHRTKVRYYEAVYCKERREPMENEKQRLKILADLPIRQQNLAKYIPFAELYALNKRSDKYTNLDMGVLVLSVLSYLLYEGHLKDRGVGFEEIQGHLEGVIGTVYNEDYSPVEMTDLTRYVLDKLQNGGTPFGYTYYDLEERRMKETKLRYISYTRDALLEKNFYRLTTVGIDFLLQTKEFGEESKISIQLILLRKLVEHEDFGSALSTLERINIEIKKEAKRKGEILEELSYGFTEGYALYTQSVRKRLEDEQSLFKETLSYLSTLEKEYLQQIEVSQMSEKDLRFKRFVIDMQMELSKTVELHALLLDALVDLRQKAEEMLVARRKTIFKENFNFHHFLENAIRKDDTRGLAAAMNSLFDIHLPKQFALERIDHLFLLKEEKSSEGEIVNPEDSESIKVETLDQQVTSRLIFNYELMFRELLFLVMEKEHMSLRDYLQTLKARYGAQVVENYDLPSFMMILTQTKGEESGTKCFDYRQIIRQETKLPSVEAIYKKIVTETESLSVFKEVNLIVEVQRGTYMTDGALEMTDCHYYIKR</sequence>
<evidence type="ECO:0000313" key="2">
    <source>
        <dbReference type="Proteomes" id="UP001169242"/>
    </source>
</evidence>
<keyword evidence="2" id="KW-1185">Reference proteome</keyword>
<accession>A0AA42DMV5</accession>
<evidence type="ECO:0000313" key="1">
    <source>
        <dbReference type="EMBL" id="MDA3731757.1"/>
    </source>
</evidence>
<dbReference type="EMBL" id="JAQIFT010000040">
    <property type="protein sequence ID" value="MDA3731757.1"/>
    <property type="molecule type" value="Genomic_DNA"/>
</dbReference>
<proteinExistence type="predicted"/>
<protein>
    <recommendedName>
        <fullName evidence="3">Replicative DNA helicase</fullName>
    </recommendedName>
</protein>
<dbReference type="AlphaFoldDB" id="A0AA42DMV5"/>
<gene>
    <name evidence="1" type="ORF">PBV87_09735</name>
</gene>
<dbReference type="Proteomes" id="UP001169242">
    <property type="component" value="Unassembled WGS sequence"/>
</dbReference>
<name>A0AA42DMV5_9FIRM</name>
<reference evidence="1" key="1">
    <citation type="journal article" date="2023" name="Int. J. Syst. Evol. Microbiol.">
        <title>&lt;i&gt;Holtiella tumoricola&lt;/i&gt; gen. nov. sp. nov., isolated from a human clinical sample.</title>
        <authorList>
            <person name="Allen-Vercoe E."/>
            <person name="Daigneault M.C."/>
            <person name="Vancuren S.J."/>
            <person name="Cochrane K."/>
            <person name="O'Neal L.L."/>
            <person name="Sankaranarayanan K."/>
            <person name="Lawson P.A."/>
        </authorList>
    </citation>
    <scope>NUCLEOTIDE SEQUENCE</scope>
    <source>
        <strain evidence="1">CC70A</strain>
    </source>
</reference>
<evidence type="ECO:0008006" key="3">
    <source>
        <dbReference type="Google" id="ProtNLM"/>
    </source>
</evidence>
<organism evidence="1 2">
    <name type="scientific">Holtiella tumoricola</name>
    <dbReference type="NCBI Taxonomy" id="3018743"/>
    <lineage>
        <taxon>Bacteria</taxon>
        <taxon>Bacillati</taxon>
        <taxon>Bacillota</taxon>
        <taxon>Clostridia</taxon>
        <taxon>Lachnospirales</taxon>
        <taxon>Cellulosilyticaceae</taxon>
        <taxon>Holtiella</taxon>
    </lineage>
</organism>
<comment type="caution">
    <text evidence="1">The sequence shown here is derived from an EMBL/GenBank/DDBJ whole genome shotgun (WGS) entry which is preliminary data.</text>
</comment>
<dbReference type="RefSeq" id="WP_271012097.1">
    <property type="nucleotide sequence ID" value="NZ_JAQIFT010000040.1"/>
</dbReference>